<gene>
    <name evidence="1" type="ORF">GCM10011386_39130</name>
</gene>
<sequence>MKTEILTINEEERFLKIDLEEVLQKNESFFIGKIQARDFLELYTVRPARYDLTKHTELAKSFPDDDEYFKHLINHDKKNLEREDFQRDPNEDRINKIAKFINNEEHAFFPNTIIANCELINDWPDSNITEANKFDDFLSFKKRPNYISFLENDEGKYSLYVPYISNSILIIDGQHRLEGLKKADDEIRDKYELIIAFIIGFDRSVIAKQFYTINYEQKAVNKSLLYQLTGEFSTEVDELSFMHNVVKLLNELEESPFFGRVKMLGKANKSLSKEEKQLLSISQAFLIDALIRYISITAKGSSYPPIFLKYYNNQEDHILIVRAIARFFNAVRRIKPDWSDPANSLLSKGMGIGALIKVFNLLFPIIFKKELKNDWSKIQDLTIENYEEFLSGLEEVDFSTNDGPYAKTGSAGSINKIKEDIVQRLLYLNNPDSFDDFMNTYKKEYLANFVTELNR</sequence>
<keyword evidence="2" id="KW-1185">Reference proteome</keyword>
<protein>
    <recommendedName>
        <fullName evidence="3">DGQHR domain-containing protein</fullName>
    </recommendedName>
</protein>
<dbReference type="InterPro" id="IPR017642">
    <property type="entry name" value="DNA_S_mod_DndB"/>
</dbReference>
<comment type="caution">
    <text evidence="1">The sequence shown here is derived from an EMBL/GenBank/DDBJ whole genome shotgun (WGS) entry which is preliminary data.</text>
</comment>
<dbReference type="EMBL" id="BMIK01000019">
    <property type="protein sequence ID" value="GGC43006.1"/>
    <property type="molecule type" value="Genomic_DNA"/>
</dbReference>
<dbReference type="Pfam" id="PF14072">
    <property type="entry name" value="DndB"/>
    <property type="match status" value="1"/>
</dbReference>
<organism evidence="1 2">
    <name type="scientific">Parapedobacter defluvii</name>
    <dbReference type="NCBI Taxonomy" id="2045106"/>
    <lineage>
        <taxon>Bacteria</taxon>
        <taxon>Pseudomonadati</taxon>
        <taxon>Bacteroidota</taxon>
        <taxon>Sphingobacteriia</taxon>
        <taxon>Sphingobacteriales</taxon>
        <taxon>Sphingobacteriaceae</taxon>
        <taxon>Parapedobacter</taxon>
    </lineage>
</organism>
<dbReference type="Proteomes" id="UP000597338">
    <property type="component" value="Unassembled WGS sequence"/>
</dbReference>
<dbReference type="InterPro" id="IPR017601">
    <property type="entry name" value="DGQHR-contain_dom"/>
</dbReference>
<evidence type="ECO:0000313" key="1">
    <source>
        <dbReference type="EMBL" id="GGC43006.1"/>
    </source>
</evidence>
<dbReference type="RefSeq" id="WP_188753160.1">
    <property type="nucleotide sequence ID" value="NZ_BMIK01000019.1"/>
</dbReference>
<evidence type="ECO:0000313" key="2">
    <source>
        <dbReference type="Proteomes" id="UP000597338"/>
    </source>
</evidence>
<name>A0ABQ1MM90_9SPHI</name>
<proteinExistence type="predicted"/>
<dbReference type="CDD" id="cd16413">
    <property type="entry name" value="DGQHR_domain"/>
    <property type="match status" value="1"/>
</dbReference>
<evidence type="ECO:0008006" key="3">
    <source>
        <dbReference type="Google" id="ProtNLM"/>
    </source>
</evidence>
<dbReference type="NCBIfam" id="TIGR03187">
    <property type="entry name" value="DGQHR"/>
    <property type="match status" value="1"/>
</dbReference>
<accession>A0ABQ1MM90</accession>
<reference evidence="2" key="1">
    <citation type="journal article" date="2019" name="Int. J. Syst. Evol. Microbiol.">
        <title>The Global Catalogue of Microorganisms (GCM) 10K type strain sequencing project: providing services to taxonomists for standard genome sequencing and annotation.</title>
        <authorList>
            <consortium name="The Broad Institute Genomics Platform"/>
            <consortium name="The Broad Institute Genome Sequencing Center for Infectious Disease"/>
            <person name="Wu L."/>
            <person name="Ma J."/>
        </authorList>
    </citation>
    <scope>NUCLEOTIDE SEQUENCE [LARGE SCALE GENOMIC DNA]</scope>
    <source>
        <strain evidence="2">CGMCC 1.15342</strain>
    </source>
</reference>